<proteinExistence type="predicted"/>
<comment type="caution">
    <text evidence="1">The sequence shown here is derived from an EMBL/GenBank/DDBJ whole genome shotgun (WGS) entry which is preliminary data.</text>
</comment>
<evidence type="ECO:0000313" key="2">
    <source>
        <dbReference type="Proteomes" id="UP000644147"/>
    </source>
</evidence>
<organism evidence="1 2">
    <name type="scientific">Adhaeribacter terrigena</name>
    <dbReference type="NCBI Taxonomy" id="2793070"/>
    <lineage>
        <taxon>Bacteria</taxon>
        <taxon>Pseudomonadati</taxon>
        <taxon>Bacteroidota</taxon>
        <taxon>Cytophagia</taxon>
        <taxon>Cytophagales</taxon>
        <taxon>Hymenobacteraceae</taxon>
        <taxon>Adhaeribacter</taxon>
    </lineage>
</organism>
<reference evidence="1 2" key="1">
    <citation type="submission" date="2020-12" db="EMBL/GenBank/DDBJ databases">
        <title>Bacterial novel species Adhaeribacter sp. BT258 isolated from soil.</title>
        <authorList>
            <person name="Jung H.-Y."/>
        </authorList>
    </citation>
    <scope>NUCLEOTIDE SEQUENCE [LARGE SCALE GENOMIC DNA]</scope>
    <source>
        <strain evidence="1 2">BT258</strain>
    </source>
</reference>
<accession>A0ABS1C3Q4</accession>
<gene>
    <name evidence="1" type="ORF">I5M27_09275</name>
</gene>
<protein>
    <submittedName>
        <fullName evidence="1">Uncharacterized protein</fullName>
    </submittedName>
</protein>
<name>A0ABS1C3Q4_9BACT</name>
<dbReference type="RefSeq" id="WP_200505934.1">
    <property type="nucleotide sequence ID" value="NZ_JAEHFX010000004.1"/>
</dbReference>
<dbReference type="Proteomes" id="UP000644147">
    <property type="component" value="Unassembled WGS sequence"/>
</dbReference>
<keyword evidence="2" id="KW-1185">Reference proteome</keyword>
<evidence type="ECO:0000313" key="1">
    <source>
        <dbReference type="EMBL" id="MBK0403175.1"/>
    </source>
</evidence>
<dbReference type="EMBL" id="JAEHFX010000004">
    <property type="protein sequence ID" value="MBK0403175.1"/>
    <property type="molecule type" value="Genomic_DNA"/>
</dbReference>
<sequence>MKTITIKHVQIFEKYLGDDDGFARSGTGKEKEYFQKGEWALIGNIIQDLELIENGLASKKYEEEINRNLQEELESDAIEALKRKTKKHNQS</sequence>